<keyword evidence="1" id="KW-0472">Membrane</keyword>
<evidence type="ECO:0000313" key="2">
    <source>
        <dbReference type="EMBL" id="MBN3543856.1"/>
    </source>
</evidence>
<gene>
    <name evidence="2" type="ORF">JYA64_00880</name>
</gene>
<dbReference type="EMBL" id="JAFHKS010000036">
    <property type="protein sequence ID" value="MBN3543856.1"/>
    <property type="molecule type" value="Genomic_DNA"/>
</dbReference>
<comment type="caution">
    <text evidence="2">The sequence shown here is derived from an EMBL/GenBank/DDBJ whole genome shotgun (WGS) entry which is preliminary data.</text>
</comment>
<organism evidence="2 3">
    <name type="scientific">Fictibacillus barbaricus</name>
    <dbReference type="NCBI Taxonomy" id="182136"/>
    <lineage>
        <taxon>Bacteria</taxon>
        <taxon>Bacillati</taxon>
        <taxon>Bacillota</taxon>
        <taxon>Bacilli</taxon>
        <taxon>Bacillales</taxon>
        <taxon>Fictibacillaceae</taxon>
        <taxon>Fictibacillus</taxon>
    </lineage>
</organism>
<keyword evidence="1" id="KW-1133">Transmembrane helix</keyword>
<evidence type="ECO:0000256" key="1">
    <source>
        <dbReference type="SAM" id="Phobius"/>
    </source>
</evidence>
<name>A0ABS2Z8B7_9BACL</name>
<dbReference type="Proteomes" id="UP001319060">
    <property type="component" value="Unassembled WGS sequence"/>
</dbReference>
<dbReference type="RefSeq" id="WP_188404602.1">
    <property type="nucleotide sequence ID" value="NZ_BMCE01000009.1"/>
</dbReference>
<keyword evidence="1" id="KW-0812">Transmembrane</keyword>
<protein>
    <submittedName>
        <fullName evidence="2">Uncharacterized protein</fullName>
    </submittedName>
</protein>
<sequence>MVQKPFLSFLISITVGLAEGDGFAAAGMIMLLLSSFLIIDLITLLAGIFASCNSVEKG</sequence>
<keyword evidence="3" id="KW-1185">Reference proteome</keyword>
<proteinExistence type="predicted"/>
<accession>A0ABS2Z8B7</accession>
<reference evidence="2 3" key="1">
    <citation type="submission" date="2021-01" db="EMBL/GenBank/DDBJ databases">
        <title>Genome Sequencing of Type Strains.</title>
        <authorList>
            <person name="Lemaire J.F."/>
            <person name="Inderbitzin P."/>
            <person name="Collins S.B."/>
            <person name="Wespe N."/>
            <person name="Knight-Connoni V."/>
        </authorList>
    </citation>
    <scope>NUCLEOTIDE SEQUENCE [LARGE SCALE GENOMIC DNA]</scope>
    <source>
        <strain evidence="2 3">DSM 14730</strain>
    </source>
</reference>
<evidence type="ECO:0000313" key="3">
    <source>
        <dbReference type="Proteomes" id="UP001319060"/>
    </source>
</evidence>
<feature type="transmembrane region" description="Helical" evidence="1">
    <location>
        <begin position="28"/>
        <end position="50"/>
    </location>
</feature>